<name>A0AAP0LU81_9ROSI</name>
<evidence type="ECO:0000313" key="2">
    <source>
        <dbReference type="Proteomes" id="UP001428341"/>
    </source>
</evidence>
<evidence type="ECO:0000313" key="1">
    <source>
        <dbReference type="EMBL" id="KAK9187507.1"/>
    </source>
</evidence>
<gene>
    <name evidence="1" type="ORF">WN944_018904</name>
</gene>
<organism evidence="1 2">
    <name type="scientific">Citrus x changshan-huyou</name>
    <dbReference type="NCBI Taxonomy" id="2935761"/>
    <lineage>
        <taxon>Eukaryota</taxon>
        <taxon>Viridiplantae</taxon>
        <taxon>Streptophyta</taxon>
        <taxon>Embryophyta</taxon>
        <taxon>Tracheophyta</taxon>
        <taxon>Spermatophyta</taxon>
        <taxon>Magnoliopsida</taxon>
        <taxon>eudicotyledons</taxon>
        <taxon>Gunneridae</taxon>
        <taxon>Pentapetalae</taxon>
        <taxon>rosids</taxon>
        <taxon>malvids</taxon>
        <taxon>Sapindales</taxon>
        <taxon>Rutaceae</taxon>
        <taxon>Aurantioideae</taxon>
        <taxon>Citrus</taxon>
    </lineage>
</organism>
<proteinExistence type="predicted"/>
<comment type="caution">
    <text evidence="1">The sequence shown here is derived from an EMBL/GenBank/DDBJ whole genome shotgun (WGS) entry which is preliminary data.</text>
</comment>
<dbReference type="EMBL" id="JBCGBO010000007">
    <property type="protein sequence ID" value="KAK9187507.1"/>
    <property type="molecule type" value="Genomic_DNA"/>
</dbReference>
<reference evidence="1 2" key="1">
    <citation type="submission" date="2024-05" db="EMBL/GenBank/DDBJ databases">
        <title>Haplotype-resolved chromosome-level genome assembly of Huyou (Citrus changshanensis).</title>
        <authorList>
            <person name="Miao C."/>
            <person name="Chen W."/>
            <person name="Wu Y."/>
            <person name="Wang L."/>
            <person name="Zhao S."/>
            <person name="Grierson D."/>
            <person name="Xu C."/>
            <person name="Chen K."/>
        </authorList>
    </citation>
    <scope>NUCLEOTIDE SEQUENCE [LARGE SCALE GENOMIC DNA]</scope>
    <source>
        <strain evidence="1">01-14</strain>
        <tissue evidence="1">Leaf</tissue>
    </source>
</reference>
<keyword evidence="2" id="KW-1185">Reference proteome</keyword>
<sequence>MTSNALVTTNVQTVEFEGEMLYLLCEVSKTFDVERCLSSLDQIVESEWTEGHGDAVVQNKQQEAVEEEALLAQQNNPIELSCLDNILEIVESKVEIDSLPDRLVFYVQKFLSELDQTADLGIKKVENCKLWHGKRRWGCCL</sequence>
<dbReference type="Proteomes" id="UP001428341">
    <property type="component" value="Unassembled WGS sequence"/>
</dbReference>
<dbReference type="AlphaFoldDB" id="A0AAP0LU81"/>
<accession>A0AAP0LU81</accession>
<protein>
    <submittedName>
        <fullName evidence="1">Uncharacterized protein</fullName>
    </submittedName>
</protein>